<dbReference type="EMBL" id="QSTD01000001">
    <property type="protein sequence ID" value="RGM32666.1"/>
    <property type="molecule type" value="Genomic_DNA"/>
</dbReference>
<dbReference type="PANTHER" id="PTHR36174:SF2">
    <property type="entry name" value="AMINOACYLTRANSFERASE FEMA"/>
    <property type="match status" value="1"/>
</dbReference>
<dbReference type="GO" id="GO:0005737">
    <property type="term" value="C:cytoplasm"/>
    <property type="evidence" value="ECO:0007669"/>
    <property type="project" value="UniProtKB-SubCell"/>
</dbReference>
<keyword evidence="6" id="KW-0573">Peptidoglycan synthesis</keyword>
<comment type="caution">
    <text evidence="10">The sequence shown here is derived from an EMBL/GenBank/DDBJ whole genome shotgun (WGS) entry which is preliminary data.</text>
</comment>
<dbReference type="GO" id="GO:0016755">
    <property type="term" value="F:aminoacyltransferase activity"/>
    <property type="evidence" value="ECO:0007669"/>
    <property type="project" value="InterPro"/>
</dbReference>
<name>A0A2V3ZDK1_STAWA</name>
<evidence type="ECO:0000313" key="9">
    <source>
        <dbReference type="EMBL" id="NBH29558.1"/>
    </source>
</evidence>
<evidence type="ECO:0000256" key="2">
    <source>
        <dbReference type="ARBA" id="ARBA00009943"/>
    </source>
</evidence>
<keyword evidence="3" id="KW-0963">Cytoplasm</keyword>
<keyword evidence="8" id="KW-0961">Cell wall biogenesis/degradation</keyword>
<keyword evidence="7 10" id="KW-0012">Acyltransferase</keyword>
<dbReference type="GO" id="GO:0071555">
    <property type="term" value="P:cell wall organization"/>
    <property type="evidence" value="ECO:0007669"/>
    <property type="project" value="UniProtKB-KW"/>
</dbReference>
<dbReference type="InterPro" id="IPR016181">
    <property type="entry name" value="Acyl_CoA_acyltransferase"/>
</dbReference>
<gene>
    <name evidence="9" type="ORF">D3Z30_01010</name>
    <name evidence="10" type="ORF">DXC19_03945</name>
</gene>
<sequence>MKFTELTVKEFENFVQNPSLESHYFQVKENIATRETDGFQVVLLGIKDENNKVIAASLFSKIPTMGSYVYYSNRGPVMDYSDLGLVDFYLRELDKYLHQHQCLYVKMDPYWIYQIYDKDIKPLDNHEKNDALVNLFKSHGYEHHGFTTSYDSFSQVRWMGVLDLEGKTPASLKKEFDSQRKRNINKAINYGVKVRFLSRDEFDLFLELYRETEERTGFASKTDQYFYNFIDHFGDKVLVPLAYIDLDEYIESLQHSLNDKENRRDQMMAKENKSDKQLKKISELDKQIEHDKKEMLQASEIRQTDGSVLNLASGVYFANAYEVNYFSGGSSEKFNQYMGPYMMHWFMINYCFDNGYDRYNFYGLSGDFTENSEDYGVYRFKRGFNVQIEELIGDFYKPINKVKYWLFTTLDRIRRKVKK</sequence>
<protein>
    <submittedName>
        <fullName evidence="10">Aminoacyltransferase</fullName>
    </submittedName>
</protein>
<dbReference type="PANTHER" id="PTHR36174">
    <property type="entry name" value="LIPID II:GLYCINE GLYCYLTRANSFERASE"/>
    <property type="match status" value="1"/>
</dbReference>
<dbReference type="EMBL" id="QXWP01000001">
    <property type="protein sequence ID" value="NBH29558.1"/>
    <property type="molecule type" value="Genomic_DNA"/>
</dbReference>
<evidence type="ECO:0000256" key="7">
    <source>
        <dbReference type="ARBA" id="ARBA00023315"/>
    </source>
</evidence>
<dbReference type="Pfam" id="PF02388">
    <property type="entry name" value="FemAB"/>
    <property type="match status" value="1"/>
</dbReference>
<dbReference type="Gene3D" id="1.20.58.90">
    <property type="match status" value="1"/>
</dbReference>
<dbReference type="GO" id="GO:0008360">
    <property type="term" value="P:regulation of cell shape"/>
    <property type="evidence" value="ECO:0007669"/>
    <property type="project" value="UniProtKB-KW"/>
</dbReference>
<proteinExistence type="inferred from homology"/>
<dbReference type="Gene3D" id="3.40.630.30">
    <property type="match status" value="2"/>
</dbReference>
<organism evidence="10 11">
    <name type="scientific">Staphylococcus warneri</name>
    <dbReference type="NCBI Taxonomy" id="1292"/>
    <lineage>
        <taxon>Bacteria</taxon>
        <taxon>Bacillati</taxon>
        <taxon>Bacillota</taxon>
        <taxon>Bacilli</taxon>
        <taxon>Bacillales</taxon>
        <taxon>Staphylococcaceae</taxon>
        <taxon>Staphylococcus</taxon>
    </lineage>
</organism>
<dbReference type="SUPFAM" id="SSF55729">
    <property type="entry name" value="Acyl-CoA N-acyltransferases (Nat)"/>
    <property type="match status" value="2"/>
</dbReference>
<evidence type="ECO:0000256" key="6">
    <source>
        <dbReference type="ARBA" id="ARBA00022984"/>
    </source>
</evidence>
<dbReference type="GeneID" id="58060177"/>
<reference evidence="9 12" key="2">
    <citation type="submission" date="2018-08" db="EMBL/GenBank/DDBJ databases">
        <title>Murine metabolic-syndrome-specific gut microbial biobank.</title>
        <authorList>
            <person name="Liu C."/>
        </authorList>
    </citation>
    <scope>NUCLEOTIDE SEQUENCE [LARGE SCALE GENOMIC DNA]</scope>
    <source>
        <strain evidence="9 12">1XD21-27</strain>
    </source>
</reference>
<dbReference type="AlphaFoldDB" id="A0A2V3ZDK1"/>
<evidence type="ECO:0000256" key="8">
    <source>
        <dbReference type="ARBA" id="ARBA00023316"/>
    </source>
</evidence>
<evidence type="ECO:0000256" key="1">
    <source>
        <dbReference type="ARBA" id="ARBA00004496"/>
    </source>
</evidence>
<keyword evidence="4 10" id="KW-0808">Transferase</keyword>
<dbReference type="Proteomes" id="UP000261016">
    <property type="component" value="Unassembled WGS sequence"/>
</dbReference>
<dbReference type="Proteomes" id="UP000481807">
    <property type="component" value="Unassembled WGS sequence"/>
</dbReference>
<reference evidence="10 11" key="1">
    <citation type="submission" date="2018-08" db="EMBL/GenBank/DDBJ databases">
        <title>A genome reference for cultivated species of the human gut microbiota.</title>
        <authorList>
            <person name="Zou Y."/>
            <person name="Xue W."/>
            <person name="Luo G."/>
        </authorList>
    </citation>
    <scope>NUCLEOTIDE SEQUENCE [LARGE SCALE GENOMIC DNA]</scope>
    <source>
        <strain evidence="10 11">OM08-17AT</strain>
    </source>
</reference>
<keyword evidence="5" id="KW-0133">Cell shape</keyword>
<dbReference type="GO" id="GO:0009252">
    <property type="term" value="P:peptidoglycan biosynthetic process"/>
    <property type="evidence" value="ECO:0007669"/>
    <property type="project" value="UniProtKB-KW"/>
</dbReference>
<comment type="subcellular location">
    <subcellularLocation>
        <location evidence="1">Cytoplasm</location>
    </subcellularLocation>
</comment>
<dbReference type="InterPro" id="IPR050644">
    <property type="entry name" value="PG_Glycine_Bridge_Synth"/>
</dbReference>
<dbReference type="InterPro" id="IPR003447">
    <property type="entry name" value="FEMABX"/>
</dbReference>
<accession>A0A2V3ZDK1</accession>
<comment type="similarity">
    <text evidence="2">Belongs to the FemABX family.</text>
</comment>
<evidence type="ECO:0000256" key="4">
    <source>
        <dbReference type="ARBA" id="ARBA00022679"/>
    </source>
</evidence>
<evidence type="ECO:0000313" key="12">
    <source>
        <dbReference type="Proteomes" id="UP000481807"/>
    </source>
</evidence>
<evidence type="ECO:0000256" key="3">
    <source>
        <dbReference type="ARBA" id="ARBA00022490"/>
    </source>
</evidence>
<evidence type="ECO:0000256" key="5">
    <source>
        <dbReference type="ARBA" id="ARBA00022960"/>
    </source>
</evidence>
<dbReference type="RefSeq" id="WP_002467186.1">
    <property type="nucleotide sequence ID" value="NZ_CABMFV010000001.1"/>
</dbReference>
<evidence type="ECO:0000313" key="10">
    <source>
        <dbReference type="EMBL" id="RGM32666.1"/>
    </source>
</evidence>
<dbReference type="PROSITE" id="PS51191">
    <property type="entry name" value="FEMABX"/>
    <property type="match status" value="1"/>
</dbReference>
<evidence type="ECO:0000313" key="11">
    <source>
        <dbReference type="Proteomes" id="UP000261016"/>
    </source>
</evidence>